<dbReference type="KEGG" id="bpg:Bathy08g04750"/>
<feature type="region of interest" description="Disordered" evidence="1">
    <location>
        <begin position="1"/>
        <end position="65"/>
    </location>
</feature>
<evidence type="ECO:0000256" key="1">
    <source>
        <dbReference type="SAM" id="MobiDB-lite"/>
    </source>
</evidence>
<proteinExistence type="predicted"/>
<sequence length="152" mass="17379">MYSIVSVQHPHHHQYRGIKNPISKTSNHHLAKKRSSTVSVSRINSSSETSSSSSSTSDDGKKDDEEKVRFMLQEYGHPWIENEESAVRLLDYLRTNEKREFNLEKARVVITQIRETHEKGLATEDAKLANPFKLPKTFPGFLGILERSSDKI</sequence>
<dbReference type="Proteomes" id="UP000198341">
    <property type="component" value="Chromosome 8"/>
</dbReference>
<keyword evidence="3" id="KW-1185">Reference proteome</keyword>
<feature type="compositionally biased region" description="Basic residues" evidence="1">
    <location>
        <begin position="26"/>
        <end position="35"/>
    </location>
</feature>
<organism evidence="2 3">
    <name type="scientific">Bathycoccus prasinos</name>
    <dbReference type="NCBI Taxonomy" id="41875"/>
    <lineage>
        <taxon>Eukaryota</taxon>
        <taxon>Viridiplantae</taxon>
        <taxon>Chlorophyta</taxon>
        <taxon>Mamiellophyceae</taxon>
        <taxon>Mamiellales</taxon>
        <taxon>Bathycoccaceae</taxon>
        <taxon>Bathycoccus</taxon>
    </lineage>
</organism>
<evidence type="ECO:0000313" key="2">
    <source>
        <dbReference type="EMBL" id="CCO17725.1"/>
    </source>
</evidence>
<dbReference type="RefSeq" id="XP_007511604.1">
    <property type="nucleotide sequence ID" value="XM_007511542.1"/>
</dbReference>
<reference evidence="2 3" key="1">
    <citation type="submission" date="2011-10" db="EMBL/GenBank/DDBJ databases">
        <authorList>
            <person name="Genoscope - CEA"/>
        </authorList>
    </citation>
    <scope>NUCLEOTIDE SEQUENCE [LARGE SCALE GENOMIC DNA]</scope>
    <source>
        <strain evidence="2 3">RCC 1105</strain>
    </source>
</reference>
<dbReference type="AlphaFoldDB" id="K8EYY7"/>
<accession>K8EYY7</accession>
<name>K8EYY7_9CHLO</name>
<dbReference type="GeneID" id="19014454"/>
<gene>
    <name evidence="2" type="ORF">Bathy08g04750</name>
</gene>
<dbReference type="EMBL" id="FO082271">
    <property type="protein sequence ID" value="CCO17725.1"/>
    <property type="molecule type" value="Genomic_DNA"/>
</dbReference>
<evidence type="ECO:0000313" key="3">
    <source>
        <dbReference type="Proteomes" id="UP000198341"/>
    </source>
</evidence>
<feature type="compositionally biased region" description="Low complexity" evidence="1">
    <location>
        <begin position="36"/>
        <end position="57"/>
    </location>
</feature>
<protein>
    <submittedName>
        <fullName evidence="2">Uncharacterized protein</fullName>
    </submittedName>
</protein>